<dbReference type="Proteomes" id="UP000438429">
    <property type="component" value="Unassembled WGS sequence"/>
</dbReference>
<dbReference type="EMBL" id="CP026258">
    <property type="protein sequence ID" value="AWP15840.1"/>
    <property type="molecule type" value="Genomic_DNA"/>
</dbReference>
<evidence type="ECO:0000313" key="1">
    <source>
        <dbReference type="EMBL" id="AWP15840.1"/>
    </source>
</evidence>
<dbReference type="AlphaFoldDB" id="A0A2U9CIH2"/>
<evidence type="ECO:0000313" key="2">
    <source>
        <dbReference type="EMBL" id="KAF0032022.1"/>
    </source>
</evidence>
<protein>
    <submittedName>
        <fullName evidence="1">Uncharacterized protein</fullName>
    </submittedName>
</protein>
<sequence>MAGATILWYDLVEEHDSDADALRAELQQLLKAKQVNAARMAHLQGFVGLEKSNVNLIHRLKIEKNLKGPLEREAARLSTRLETEIKKIKSLSKQAVEISPSIYEDQKPPDPVEICPLHL</sequence>
<dbReference type="Proteomes" id="UP000246464">
    <property type="component" value="Chromosome 16"/>
</dbReference>
<reference evidence="1 3" key="1">
    <citation type="submission" date="2017-12" db="EMBL/GenBank/DDBJ databases">
        <title>Integrating genomic resources of turbot (Scophthalmus maximus) in depth evaluation of genetic and physical mapping variation across individuals.</title>
        <authorList>
            <person name="Martinez P."/>
        </authorList>
    </citation>
    <scope>NUCLEOTIDE SEQUENCE [LARGE SCALE GENOMIC DNA]</scope>
</reference>
<keyword evidence="3" id="KW-1185">Reference proteome</keyword>
<evidence type="ECO:0000313" key="4">
    <source>
        <dbReference type="Proteomes" id="UP000438429"/>
    </source>
</evidence>
<proteinExistence type="predicted"/>
<dbReference type="EMBL" id="VEVO01000014">
    <property type="protein sequence ID" value="KAF0032022.1"/>
    <property type="molecule type" value="Genomic_DNA"/>
</dbReference>
<organism evidence="1 3">
    <name type="scientific">Scophthalmus maximus</name>
    <name type="common">Turbot</name>
    <name type="synonym">Psetta maxima</name>
    <dbReference type="NCBI Taxonomy" id="52904"/>
    <lineage>
        <taxon>Eukaryota</taxon>
        <taxon>Metazoa</taxon>
        <taxon>Chordata</taxon>
        <taxon>Craniata</taxon>
        <taxon>Vertebrata</taxon>
        <taxon>Euteleostomi</taxon>
        <taxon>Actinopterygii</taxon>
        <taxon>Neopterygii</taxon>
        <taxon>Teleostei</taxon>
        <taxon>Neoteleostei</taxon>
        <taxon>Acanthomorphata</taxon>
        <taxon>Carangaria</taxon>
        <taxon>Pleuronectiformes</taxon>
        <taxon>Pleuronectoidei</taxon>
        <taxon>Scophthalmidae</taxon>
        <taxon>Scophthalmus</taxon>
    </lineage>
</organism>
<accession>A0A2U9CIH2</accession>
<gene>
    <name evidence="2" type="ORF">F2P81_016577</name>
    <name evidence="1" type="ORF">SMAX5B_005291</name>
</gene>
<reference evidence="2 4" key="2">
    <citation type="submission" date="2019-06" db="EMBL/GenBank/DDBJ databases">
        <title>Draft genomes of female and male turbot (Scophthalmus maximus).</title>
        <authorList>
            <person name="Xu H."/>
            <person name="Xu X.-W."/>
            <person name="Shao C."/>
            <person name="Chen S."/>
        </authorList>
    </citation>
    <scope>NUCLEOTIDE SEQUENCE [LARGE SCALE GENOMIC DNA]</scope>
    <source>
        <strain evidence="2">Ysfricsl-2016a</strain>
        <tissue evidence="2">Blood</tissue>
    </source>
</reference>
<name>A0A2U9CIH2_SCOMX</name>
<evidence type="ECO:0000313" key="3">
    <source>
        <dbReference type="Proteomes" id="UP000246464"/>
    </source>
</evidence>